<dbReference type="Proteomes" id="UP000273307">
    <property type="component" value="Unassembled WGS sequence"/>
</dbReference>
<name>A0A498PK01_9MYCO</name>
<evidence type="ECO:0000313" key="3">
    <source>
        <dbReference type="Proteomes" id="UP000273307"/>
    </source>
</evidence>
<feature type="compositionally biased region" description="Acidic residues" evidence="1">
    <location>
        <begin position="231"/>
        <end position="240"/>
    </location>
</feature>
<evidence type="ECO:0008006" key="4">
    <source>
        <dbReference type="Google" id="ProtNLM"/>
    </source>
</evidence>
<protein>
    <recommendedName>
        <fullName evidence="4">DUF4194 domain-containing protein</fullName>
    </recommendedName>
</protein>
<reference evidence="2 3" key="1">
    <citation type="submission" date="2018-09" db="EMBL/GenBank/DDBJ databases">
        <authorList>
            <person name="Tagini F."/>
        </authorList>
    </citation>
    <scope>NUCLEOTIDE SEQUENCE [LARGE SCALE GENOMIC DNA]</scope>
    <source>
        <strain evidence="2 3">MK136</strain>
    </source>
</reference>
<sequence length="240" mass="26937">MTEEPQWQAMNFDALPSVHNLAVDAHAVRQPRFDDDSSQLPDRACWALQNLLKSRYIRKTTDPEVWAWTMQYRSDIESRLSELNLRLKVVEGVDAAFTEPMDDPSRWARRIVRRETLGTYDAILALQLTKLMRVSHDEDAIISRADLHELFSGVSHSTNTDRGKFEARINAAIAKLDGVSLLNKVGDDEDSFTINPVITAVMSAALISELELKFEQLKQGKHAAAGTTAEGDPDDDDDTI</sequence>
<organism evidence="2 3">
    <name type="scientific">Mycobacterium attenuatum</name>
    <dbReference type="NCBI Taxonomy" id="2341086"/>
    <lineage>
        <taxon>Bacteria</taxon>
        <taxon>Bacillati</taxon>
        <taxon>Actinomycetota</taxon>
        <taxon>Actinomycetes</taxon>
        <taxon>Mycobacteriales</taxon>
        <taxon>Mycobacteriaceae</taxon>
        <taxon>Mycobacterium</taxon>
    </lineage>
</organism>
<accession>A0A498PK01</accession>
<dbReference type="Pfam" id="PF13835">
    <property type="entry name" value="DUF4194"/>
    <property type="match status" value="1"/>
</dbReference>
<evidence type="ECO:0000313" key="2">
    <source>
        <dbReference type="EMBL" id="VBA31471.1"/>
    </source>
</evidence>
<proteinExistence type="predicted"/>
<gene>
    <name evidence="2" type="ORF">LAUMK136_00065</name>
</gene>
<evidence type="ECO:0000256" key="1">
    <source>
        <dbReference type="SAM" id="MobiDB-lite"/>
    </source>
</evidence>
<dbReference type="AlphaFoldDB" id="A0A498PK01"/>
<dbReference type="InterPro" id="IPR025449">
    <property type="entry name" value="JetB"/>
</dbReference>
<keyword evidence="3" id="KW-1185">Reference proteome</keyword>
<feature type="region of interest" description="Disordered" evidence="1">
    <location>
        <begin position="221"/>
        <end position="240"/>
    </location>
</feature>
<dbReference type="EMBL" id="UPHP01000001">
    <property type="protein sequence ID" value="VBA31471.1"/>
    <property type="molecule type" value="Genomic_DNA"/>
</dbReference>